<evidence type="ECO:0000313" key="2">
    <source>
        <dbReference type="Proteomes" id="UP001272242"/>
    </source>
</evidence>
<accession>A0ABU5ETY4</accession>
<comment type="caution">
    <text evidence="1">The sequence shown here is derived from an EMBL/GenBank/DDBJ whole genome shotgun (WGS) entry which is preliminary data.</text>
</comment>
<protein>
    <submittedName>
        <fullName evidence="1">Uncharacterized protein</fullName>
    </submittedName>
</protein>
<dbReference type="Proteomes" id="UP001272242">
    <property type="component" value="Unassembled WGS sequence"/>
</dbReference>
<sequence>MRTRLGFDGAPKMSFHLTLGRLVFAQTSTKGADPEGWLVL</sequence>
<reference evidence="2" key="1">
    <citation type="journal article" date="2023" name="Mar. Drugs">
        <title>Gemmata algarum, a Novel Planctomycete Isolated from an Algal Mat, Displays Antimicrobial Activity.</title>
        <authorList>
            <person name="Kumar G."/>
            <person name="Kallscheuer N."/>
            <person name="Kashif M."/>
            <person name="Ahamad S."/>
            <person name="Jagadeeshwari U."/>
            <person name="Pannikurungottu S."/>
            <person name="Haufschild T."/>
            <person name="Kabuu M."/>
            <person name="Sasikala C."/>
            <person name="Jogler C."/>
            <person name="Ramana C."/>
        </authorList>
    </citation>
    <scope>NUCLEOTIDE SEQUENCE [LARGE SCALE GENOMIC DNA]</scope>
    <source>
        <strain evidence="2">JC673</strain>
    </source>
</reference>
<gene>
    <name evidence="1" type="ORF">R5W23_006012</name>
</gene>
<name>A0ABU5ETY4_9BACT</name>
<dbReference type="EMBL" id="JAXBLV010000006">
    <property type="protein sequence ID" value="MDY3557912.1"/>
    <property type="molecule type" value="Genomic_DNA"/>
</dbReference>
<evidence type="ECO:0000313" key="1">
    <source>
        <dbReference type="EMBL" id="MDY3557912.1"/>
    </source>
</evidence>
<dbReference type="RefSeq" id="WP_320684910.1">
    <property type="nucleotide sequence ID" value="NZ_JAXBLV010000006.1"/>
</dbReference>
<proteinExistence type="predicted"/>
<organism evidence="1 2">
    <name type="scientific">Gemmata algarum</name>
    <dbReference type="NCBI Taxonomy" id="2975278"/>
    <lineage>
        <taxon>Bacteria</taxon>
        <taxon>Pseudomonadati</taxon>
        <taxon>Planctomycetota</taxon>
        <taxon>Planctomycetia</taxon>
        <taxon>Gemmatales</taxon>
        <taxon>Gemmataceae</taxon>
        <taxon>Gemmata</taxon>
    </lineage>
</organism>
<keyword evidence="2" id="KW-1185">Reference proteome</keyword>